<dbReference type="Gene3D" id="1.20.120.160">
    <property type="entry name" value="HPT domain"/>
    <property type="match status" value="1"/>
</dbReference>
<evidence type="ECO:0000256" key="8">
    <source>
        <dbReference type="ARBA" id="ARBA00023012"/>
    </source>
</evidence>
<dbReference type="InterPro" id="IPR001789">
    <property type="entry name" value="Sig_transdc_resp-reg_receiver"/>
</dbReference>
<dbReference type="PANTHER" id="PTHR45339:SF1">
    <property type="entry name" value="HYBRID SIGNAL TRANSDUCTION HISTIDINE KINASE J"/>
    <property type="match status" value="1"/>
</dbReference>
<dbReference type="InterPro" id="IPR008207">
    <property type="entry name" value="Sig_transdc_His_kin_Hpt_dom"/>
</dbReference>
<organism evidence="14 15">
    <name type="scientific">Methylomonas rapida</name>
    <dbReference type="NCBI Taxonomy" id="2963939"/>
    <lineage>
        <taxon>Bacteria</taxon>
        <taxon>Pseudomonadati</taxon>
        <taxon>Pseudomonadota</taxon>
        <taxon>Gammaproteobacteria</taxon>
        <taxon>Methylococcales</taxon>
        <taxon>Methylococcaceae</taxon>
        <taxon>Methylomonas</taxon>
    </lineage>
</organism>
<dbReference type="SMART" id="SM00448">
    <property type="entry name" value="REC"/>
    <property type="match status" value="1"/>
</dbReference>
<dbReference type="PROSITE" id="PS50110">
    <property type="entry name" value="RESPONSE_REGULATORY"/>
    <property type="match status" value="1"/>
</dbReference>
<dbReference type="RefSeq" id="WP_255188075.1">
    <property type="nucleotide sequence ID" value="NZ_CP113517.1"/>
</dbReference>
<dbReference type="Pfam" id="PF00072">
    <property type="entry name" value="Response_reg"/>
    <property type="match status" value="1"/>
</dbReference>
<keyword evidence="8" id="KW-0902">Two-component regulatory system</keyword>
<name>A0ABY7GH24_9GAMM</name>
<evidence type="ECO:0000256" key="3">
    <source>
        <dbReference type="ARBA" id="ARBA00022553"/>
    </source>
</evidence>
<keyword evidence="7" id="KW-1133">Transmembrane helix</keyword>
<dbReference type="CDD" id="cd17546">
    <property type="entry name" value="REC_hyHK_CKI1_RcsC-like"/>
    <property type="match status" value="1"/>
</dbReference>
<gene>
    <name evidence="14" type="ORF">NM686_011885</name>
</gene>
<keyword evidence="3 11" id="KW-0597">Phosphoprotein</keyword>
<evidence type="ECO:0000259" key="12">
    <source>
        <dbReference type="PROSITE" id="PS50110"/>
    </source>
</evidence>
<comment type="subcellular location">
    <subcellularLocation>
        <location evidence="1">Cell membrane</location>
        <topology evidence="1">Multi-pass membrane protein</topology>
    </subcellularLocation>
</comment>
<protein>
    <submittedName>
        <fullName evidence="14">Response regulator</fullName>
    </submittedName>
</protein>
<keyword evidence="6" id="KW-0067">ATP-binding</keyword>
<evidence type="ECO:0000256" key="9">
    <source>
        <dbReference type="ARBA" id="ARBA00023136"/>
    </source>
</evidence>
<evidence type="ECO:0000256" key="6">
    <source>
        <dbReference type="ARBA" id="ARBA00022840"/>
    </source>
</evidence>
<evidence type="ECO:0000256" key="5">
    <source>
        <dbReference type="ARBA" id="ARBA00022741"/>
    </source>
</evidence>
<evidence type="ECO:0000313" key="14">
    <source>
        <dbReference type="EMBL" id="WAR43098.1"/>
    </source>
</evidence>
<accession>A0ABY7GH24</accession>
<sequence length="259" mass="28506">MQPNEGERRILVADDNAVNRKIVLAMLAKHQLRADVAENGQMALELMGQQDYHLVLMDCQMPVMNGYDATRAYRLLEAQRQAPATPIVALSADDSPEARRIGLNAGMDDFLSKPIDYHILTNLLTKWLAIGKQPDSGASQSPHKNAEIAYWDAAAALKLLEGDEELLLELIQLFLDNIPAMLSALHAAVLQQDPSAVAQHAHSIKSMVSSFFAESVSSLAYSLEKSARQSDSAQLHRLSMELAEAVAHLNEALRRKTQT</sequence>
<evidence type="ECO:0000259" key="13">
    <source>
        <dbReference type="PROSITE" id="PS50894"/>
    </source>
</evidence>
<feature type="modified residue" description="Phosphohistidine" evidence="10">
    <location>
        <position position="202"/>
    </location>
</feature>
<dbReference type="PANTHER" id="PTHR45339">
    <property type="entry name" value="HYBRID SIGNAL TRANSDUCTION HISTIDINE KINASE J"/>
    <property type="match status" value="1"/>
</dbReference>
<dbReference type="InterPro" id="IPR036641">
    <property type="entry name" value="HPT_dom_sf"/>
</dbReference>
<keyword evidence="15" id="KW-1185">Reference proteome</keyword>
<evidence type="ECO:0000256" key="11">
    <source>
        <dbReference type="PROSITE-ProRule" id="PRU00169"/>
    </source>
</evidence>
<dbReference type="InterPro" id="IPR011006">
    <property type="entry name" value="CheY-like_superfamily"/>
</dbReference>
<evidence type="ECO:0000256" key="2">
    <source>
        <dbReference type="ARBA" id="ARBA00022475"/>
    </source>
</evidence>
<dbReference type="Pfam" id="PF01627">
    <property type="entry name" value="Hpt"/>
    <property type="match status" value="1"/>
</dbReference>
<dbReference type="EMBL" id="CP113517">
    <property type="protein sequence ID" value="WAR43098.1"/>
    <property type="molecule type" value="Genomic_DNA"/>
</dbReference>
<dbReference type="SUPFAM" id="SSF52172">
    <property type="entry name" value="CheY-like"/>
    <property type="match status" value="1"/>
</dbReference>
<keyword evidence="2" id="KW-1003">Cell membrane</keyword>
<evidence type="ECO:0000256" key="1">
    <source>
        <dbReference type="ARBA" id="ARBA00004651"/>
    </source>
</evidence>
<proteinExistence type="predicted"/>
<feature type="domain" description="HPt" evidence="13">
    <location>
        <begin position="163"/>
        <end position="256"/>
    </location>
</feature>
<feature type="modified residue" description="4-aspartylphosphate" evidence="11">
    <location>
        <position position="58"/>
    </location>
</feature>
<keyword evidence="9" id="KW-0472">Membrane</keyword>
<reference evidence="14" key="1">
    <citation type="submission" date="2022-11" db="EMBL/GenBank/DDBJ databases">
        <title>Methylomonas rapida sp. nov., Carotenoid-Producing Obligate Methanotrophs with High Growth Characteristics and Biotechnological Potential.</title>
        <authorList>
            <person name="Tikhonova E.N."/>
            <person name="Suleimanov R.Z."/>
            <person name="Miroshnikov K."/>
            <person name="Oshkin I.Y."/>
            <person name="Belova S.E."/>
            <person name="Danilova O.V."/>
            <person name="Ashikhmin A."/>
            <person name="Konopkin A."/>
            <person name="But S.Y."/>
            <person name="Khmelenina V.N."/>
            <person name="Kuznetsov N."/>
            <person name="Pimenov N.V."/>
            <person name="Dedysh S.N."/>
        </authorList>
    </citation>
    <scope>NUCLEOTIDE SEQUENCE</scope>
    <source>
        <strain evidence="14">MP1</strain>
    </source>
</reference>
<evidence type="ECO:0000313" key="15">
    <source>
        <dbReference type="Proteomes" id="UP001162780"/>
    </source>
</evidence>
<dbReference type="Gene3D" id="3.40.50.2300">
    <property type="match status" value="1"/>
</dbReference>
<dbReference type="SUPFAM" id="SSF47226">
    <property type="entry name" value="Histidine-containing phosphotransfer domain, HPT domain"/>
    <property type="match status" value="1"/>
</dbReference>
<evidence type="ECO:0000256" key="7">
    <source>
        <dbReference type="ARBA" id="ARBA00022989"/>
    </source>
</evidence>
<evidence type="ECO:0000256" key="4">
    <source>
        <dbReference type="ARBA" id="ARBA00022692"/>
    </source>
</evidence>
<evidence type="ECO:0000256" key="10">
    <source>
        <dbReference type="PROSITE-ProRule" id="PRU00110"/>
    </source>
</evidence>
<dbReference type="PROSITE" id="PS50894">
    <property type="entry name" value="HPT"/>
    <property type="match status" value="1"/>
</dbReference>
<keyword evidence="4" id="KW-0812">Transmembrane</keyword>
<dbReference type="Proteomes" id="UP001162780">
    <property type="component" value="Chromosome"/>
</dbReference>
<keyword evidence="5" id="KW-0547">Nucleotide-binding</keyword>
<feature type="domain" description="Response regulatory" evidence="12">
    <location>
        <begin position="9"/>
        <end position="128"/>
    </location>
</feature>